<feature type="transmembrane region" description="Helical" evidence="9">
    <location>
        <begin position="163"/>
        <end position="187"/>
    </location>
</feature>
<proteinExistence type="inferred from homology"/>
<dbReference type="InterPro" id="IPR020846">
    <property type="entry name" value="MFS_dom"/>
</dbReference>
<evidence type="ECO:0000256" key="4">
    <source>
        <dbReference type="ARBA" id="ARBA00022692"/>
    </source>
</evidence>
<protein>
    <recommendedName>
        <fullName evidence="10">Major facilitator superfamily (MFS) profile domain-containing protein</fullName>
    </recommendedName>
</protein>
<evidence type="ECO:0000256" key="5">
    <source>
        <dbReference type="ARBA" id="ARBA00022989"/>
    </source>
</evidence>
<keyword evidence="6 9" id="KW-0472">Membrane</keyword>
<keyword evidence="3" id="KW-0813">Transport</keyword>
<feature type="transmembrane region" description="Helical" evidence="9">
    <location>
        <begin position="367"/>
        <end position="385"/>
    </location>
</feature>
<feature type="compositionally biased region" description="Basic and acidic residues" evidence="8">
    <location>
        <begin position="572"/>
        <end position="583"/>
    </location>
</feature>
<dbReference type="SUPFAM" id="SSF103473">
    <property type="entry name" value="MFS general substrate transporter"/>
    <property type="match status" value="1"/>
</dbReference>
<feature type="transmembrane region" description="Helical" evidence="9">
    <location>
        <begin position="232"/>
        <end position="251"/>
    </location>
</feature>
<feature type="domain" description="Major facilitator superfamily (MFS) profile" evidence="10">
    <location>
        <begin position="40"/>
        <end position="531"/>
    </location>
</feature>
<dbReference type="InterPro" id="IPR036259">
    <property type="entry name" value="MFS_trans_sf"/>
</dbReference>
<dbReference type="PRINTS" id="PR01036">
    <property type="entry name" value="TCRTETB"/>
</dbReference>
<feature type="compositionally biased region" description="Basic and acidic residues" evidence="8">
    <location>
        <begin position="7"/>
        <end position="19"/>
    </location>
</feature>
<evidence type="ECO:0000256" key="7">
    <source>
        <dbReference type="ARBA" id="ARBA00023180"/>
    </source>
</evidence>
<dbReference type="PROSITE" id="PS50850">
    <property type="entry name" value="MFS"/>
    <property type="match status" value="1"/>
</dbReference>
<organism evidence="11 12">
    <name type="scientific">Penicillium freii</name>
    <dbReference type="NCBI Taxonomy" id="48697"/>
    <lineage>
        <taxon>Eukaryota</taxon>
        <taxon>Fungi</taxon>
        <taxon>Dikarya</taxon>
        <taxon>Ascomycota</taxon>
        <taxon>Pezizomycotina</taxon>
        <taxon>Eurotiomycetes</taxon>
        <taxon>Eurotiomycetidae</taxon>
        <taxon>Eurotiales</taxon>
        <taxon>Aspergillaceae</taxon>
        <taxon>Penicillium</taxon>
    </lineage>
</organism>
<feature type="transmembrane region" description="Helical" evidence="9">
    <location>
        <begin position="397"/>
        <end position="417"/>
    </location>
</feature>
<dbReference type="FunFam" id="1.20.1720.10:FF:000037">
    <property type="entry name" value="WGS project CABT00000000 data, contig 2.4"/>
    <property type="match status" value="1"/>
</dbReference>
<dbReference type="Gene3D" id="1.20.1250.20">
    <property type="entry name" value="MFS general substrate transporter like domains"/>
    <property type="match status" value="1"/>
</dbReference>
<dbReference type="OrthoDB" id="10021397at2759"/>
<evidence type="ECO:0000256" key="8">
    <source>
        <dbReference type="SAM" id="MobiDB-lite"/>
    </source>
</evidence>
<dbReference type="AlphaFoldDB" id="A0A101M8G8"/>
<comment type="similarity">
    <text evidence="2">Belongs to the major facilitator superfamily.</text>
</comment>
<feature type="transmembrane region" description="Helical" evidence="9">
    <location>
        <begin position="263"/>
        <end position="280"/>
    </location>
</feature>
<evidence type="ECO:0000313" key="12">
    <source>
        <dbReference type="Proteomes" id="UP000055045"/>
    </source>
</evidence>
<evidence type="ECO:0000256" key="9">
    <source>
        <dbReference type="SAM" id="Phobius"/>
    </source>
</evidence>
<dbReference type="GO" id="GO:0005886">
    <property type="term" value="C:plasma membrane"/>
    <property type="evidence" value="ECO:0007669"/>
    <property type="project" value="TreeGrafter"/>
</dbReference>
<feature type="transmembrane region" description="Helical" evidence="9">
    <location>
        <begin position="193"/>
        <end position="212"/>
    </location>
</feature>
<dbReference type="InterPro" id="IPR011701">
    <property type="entry name" value="MFS"/>
</dbReference>
<keyword evidence="4 9" id="KW-0812">Transmembrane</keyword>
<sequence length="591" mass="64705">MGVETESEPREENGLRGEEGSEEAIAKPPPMKRGFQFWTIIFTLCVTGLLGALENTVVATSMPTIVKDLNIGDNYVWITNAFFLTSAAVQPLFGQLANVFGRRWLTMFIVAVFTLGSGICGGANGANMLIIGRAVQGIGSGGINMIVDVIVSDLVPLRERGNFIAIVLTVYSIGSSMGPFVGGIIVQRTTWRWVFYINLPVGGFSLVLLFLFLHTNYERNTTFAQKVKRIDYIGNMIIMGATAAVLCALTYGGSRYAWSSWRIIVPLVLGLAGMVIFMIFEQSRFCREPVVPPRLFKNRTSLVVFINTYLFTVLLYWVLFFIPVYFQAILGSSPARAGVQMLPITLVAIPGAVIAVIILSKFGKYKALHMVGFIILTLGMGLFAYLDRYSSDAEWIIFQIIAALGSGMVLNTLLPAFQAPLAESDQAAATATWAFMRSFGNIWGVAIPASIFNNQFNKYAHRISDVSVRQLLSNGHAYEHASDTFIDSLNDPVKSEVIGVFSDSLKLVWLVSIAFCGLACILVIFEKEVPLRKELDTDYGMVGEDAIQAEKGDIPDAEKARADTSDTSQKGDIPDAEKARADTSDTSQRLG</sequence>
<evidence type="ECO:0000256" key="2">
    <source>
        <dbReference type="ARBA" id="ARBA00008335"/>
    </source>
</evidence>
<reference evidence="11 12" key="1">
    <citation type="submission" date="2015-10" db="EMBL/GenBank/DDBJ databases">
        <title>Genome sequencing of Penicillium freii.</title>
        <authorList>
            <person name="Nguyen H.D."/>
            <person name="Visagie C.M."/>
            <person name="Seifert K.A."/>
        </authorList>
    </citation>
    <scope>NUCLEOTIDE SEQUENCE [LARGE SCALE GENOMIC DNA]</scope>
    <source>
        <strain evidence="11 12">DAOM 242723</strain>
    </source>
</reference>
<feature type="transmembrane region" description="Helical" evidence="9">
    <location>
        <begin position="338"/>
        <end position="360"/>
    </location>
</feature>
<evidence type="ECO:0000256" key="3">
    <source>
        <dbReference type="ARBA" id="ARBA00022448"/>
    </source>
</evidence>
<dbReference type="FunFam" id="1.20.1250.20:FF:000484">
    <property type="entry name" value="MFS general substrate transporter"/>
    <property type="match status" value="1"/>
</dbReference>
<feature type="compositionally biased region" description="Basic and acidic residues" evidence="8">
    <location>
        <begin position="548"/>
        <end position="564"/>
    </location>
</feature>
<feature type="transmembrane region" description="Helical" evidence="9">
    <location>
        <begin position="507"/>
        <end position="525"/>
    </location>
</feature>
<dbReference type="CDD" id="cd17502">
    <property type="entry name" value="MFS_Azr1_MDR_like"/>
    <property type="match status" value="1"/>
</dbReference>
<comment type="caution">
    <text evidence="11">The sequence shown here is derived from an EMBL/GenBank/DDBJ whole genome shotgun (WGS) entry which is preliminary data.</text>
</comment>
<evidence type="ECO:0000256" key="1">
    <source>
        <dbReference type="ARBA" id="ARBA00004141"/>
    </source>
</evidence>
<name>A0A101M8G8_PENFR</name>
<feature type="transmembrane region" description="Helical" evidence="9">
    <location>
        <begin position="105"/>
        <end position="124"/>
    </location>
</feature>
<dbReference type="Pfam" id="PF07690">
    <property type="entry name" value="MFS_1"/>
    <property type="match status" value="1"/>
</dbReference>
<evidence type="ECO:0000259" key="10">
    <source>
        <dbReference type="PROSITE" id="PS50850"/>
    </source>
</evidence>
<evidence type="ECO:0000313" key="11">
    <source>
        <dbReference type="EMBL" id="KUM55931.1"/>
    </source>
</evidence>
<feature type="transmembrane region" description="Helical" evidence="9">
    <location>
        <begin position="35"/>
        <end position="54"/>
    </location>
</feature>
<comment type="subcellular location">
    <subcellularLocation>
        <location evidence="1">Membrane</location>
        <topology evidence="1">Multi-pass membrane protein</topology>
    </subcellularLocation>
</comment>
<feature type="transmembrane region" description="Helical" evidence="9">
    <location>
        <begin position="301"/>
        <end position="326"/>
    </location>
</feature>
<feature type="region of interest" description="Disordered" evidence="8">
    <location>
        <begin position="1"/>
        <end position="28"/>
    </location>
</feature>
<feature type="transmembrane region" description="Helical" evidence="9">
    <location>
        <begin position="429"/>
        <end position="452"/>
    </location>
</feature>
<dbReference type="PANTHER" id="PTHR23501">
    <property type="entry name" value="MAJOR FACILITATOR SUPERFAMILY"/>
    <property type="match status" value="1"/>
</dbReference>
<keyword evidence="7" id="KW-0325">Glycoprotein</keyword>
<dbReference type="PANTHER" id="PTHR23501:SF187">
    <property type="entry name" value="MAJOR FACILITATOR SUPERFAMILY (MFS) PROFILE DOMAIN-CONTAINING PROTEIN"/>
    <property type="match status" value="1"/>
</dbReference>
<keyword evidence="5 9" id="KW-1133">Transmembrane helix</keyword>
<keyword evidence="12" id="KW-1185">Reference proteome</keyword>
<feature type="region of interest" description="Disordered" evidence="8">
    <location>
        <begin position="547"/>
        <end position="591"/>
    </location>
</feature>
<dbReference type="GO" id="GO:0022857">
    <property type="term" value="F:transmembrane transporter activity"/>
    <property type="evidence" value="ECO:0007669"/>
    <property type="project" value="InterPro"/>
</dbReference>
<feature type="transmembrane region" description="Helical" evidence="9">
    <location>
        <begin position="74"/>
        <end position="93"/>
    </location>
</feature>
<evidence type="ECO:0000256" key="6">
    <source>
        <dbReference type="ARBA" id="ARBA00023136"/>
    </source>
</evidence>
<dbReference type="Gene3D" id="1.20.1720.10">
    <property type="entry name" value="Multidrug resistance protein D"/>
    <property type="match status" value="1"/>
</dbReference>
<dbReference type="Proteomes" id="UP000055045">
    <property type="component" value="Unassembled WGS sequence"/>
</dbReference>
<accession>A0A101M8G8</accession>
<gene>
    <name evidence="11" type="ORF">ACN42_g11298</name>
</gene>
<dbReference type="EMBL" id="LLXE01000596">
    <property type="protein sequence ID" value="KUM55931.1"/>
    <property type="molecule type" value="Genomic_DNA"/>
</dbReference>